<dbReference type="AlphaFoldDB" id="A0AAI8VMA2"/>
<evidence type="ECO:0000313" key="3">
    <source>
        <dbReference type="Proteomes" id="UP001295740"/>
    </source>
</evidence>
<dbReference type="GO" id="GO:0004252">
    <property type="term" value="F:serine-type endopeptidase activity"/>
    <property type="evidence" value="ECO:0007669"/>
    <property type="project" value="InterPro"/>
</dbReference>
<dbReference type="SUPFAM" id="SSF52743">
    <property type="entry name" value="Subtilisin-like"/>
    <property type="match status" value="1"/>
</dbReference>
<protein>
    <submittedName>
        <fullName evidence="2">Uu.00g083930.m01.CDS01</fullName>
    </submittedName>
</protein>
<dbReference type="EMBL" id="CAUWAG010000010">
    <property type="protein sequence ID" value="CAJ2507207.1"/>
    <property type="molecule type" value="Genomic_DNA"/>
</dbReference>
<keyword evidence="1" id="KW-0732">Signal</keyword>
<evidence type="ECO:0000256" key="1">
    <source>
        <dbReference type="SAM" id="SignalP"/>
    </source>
</evidence>
<name>A0AAI8VMA2_9PEZI</name>
<comment type="caution">
    <text evidence="2">The sequence shown here is derived from an EMBL/GenBank/DDBJ whole genome shotgun (WGS) entry which is preliminary data.</text>
</comment>
<gene>
    <name evidence="2" type="ORF">KHLLAP_LOCUS7675</name>
</gene>
<sequence length="248" mass="25942">MVRCLFWALLGAPGARAAGDAADAVPGAYIVEFSGDGDAYALYQSLLDEGSIEVEHRRSFDSDLFMGAPFQLVNPTRNGLVETFPYVGHHRGPAAGHIHDGDPNRLLHGGLRERHRYHLVLSRQVCITRTNTWGAPADLAPGFSGLADDPRGSVASRIAGQGIIVVISAGNDGDEGLVSDSSPATGRGVIVRGAPESTVLPIILSGGSYVDEGAGSTRKSFGSLQGTPAASQTYIGHLPALDQSSVRE</sequence>
<feature type="signal peptide" evidence="1">
    <location>
        <begin position="1"/>
        <end position="17"/>
    </location>
</feature>
<dbReference type="InterPro" id="IPR036852">
    <property type="entry name" value="Peptidase_S8/S53_dom_sf"/>
</dbReference>
<feature type="chain" id="PRO_5042612286" evidence="1">
    <location>
        <begin position="18"/>
        <end position="248"/>
    </location>
</feature>
<evidence type="ECO:0000313" key="2">
    <source>
        <dbReference type="EMBL" id="CAJ2507207.1"/>
    </source>
</evidence>
<accession>A0AAI8VMA2</accession>
<keyword evidence="3" id="KW-1185">Reference proteome</keyword>
<organism evidence="2 3">
    <name type="scientific">Anthostomella pinea</name>
    <dbReference type="NCBI Taxonomy" id="933095"/>
    <lineage>
        <taxon>Eukaryota</taxon>
        <taxon>Fungi</taxon>
        <taxon>Dikarya</taxon>
        <taxon>Ascomycota</taxon>
        <taxon>Pezizomycotina</taxon>
        <taxon>Sordariomycetes</taxon>
        <taxon>Xylariomycetidae</taxon>
        <taxon>Xylariales</taxon>
        <taxon>Xylariaceae</taxon>
        <taxon>Anthostomella</taxon>
    </lineage>
</organism>
<dbReference type="GO" id="GO:0006508">
    <property type="term" value="P:proteolysis"/>
    <property type="evidence" value="ECO:0007669"/>
    <property type="project" value="InterPro"/>
</dbReference>
<dbReference type="Proteomes" id="UP001295740">
    <property type="component" value="Unassembled WGS sequence"/>
</dbReference>
<proteinExistence type="predicted"/>
<reference evidence="2" key="1">
    <citation type="submission" date="2023-10" db="EMBL/GenBank/DDBJ databases">
        <authorList>
            <person name="Hackl T."/>
        </authorList>
    </citation>
    <scope>NUCLEOTIDE SEQUENCE</scope>
</reference>